<evidence type="ECO:0000313" key="5">
    <source>
        <dbReference type="Proteomes" id="UP000054279"/>
    </source>
</evidence>
<feature type="compositionally biased region" description="Acidic residues" evidence="2">
    <location>
        <begin position="507"/>
        <end position="524"/>
    </location>
</feature>
<keyword evidence="5" id="KW-1185">Reference proteome</keyword>
<dbReference type="EMBL" id="KN837122">
    <property type="protein sequence ID" value="KIJ43611.1"/>
    <property type="molecule type" value="Genomic_DNA"/>
</dbReference>
<evidence type="ECO:0000256" key="1">
    <source>
        <dbReference type="SAM" id="Coils"/>
    </source>
</evidence>
<name>A0A0C9VYP8_SPHS4</name>
<dbReference type="AlphaFoldDB" id="A0A0C9VYP8"/>
<dbReference type="GO" id="GO:0003676">
    <property type="term" value="F:nucleic acid binding"/>
    <property type="evidence" value="ECO:0007669"/>
    <property type="project" value="InterPro"/>
</dbReference>
<dbReference type="InterPro" id="IPR001878">
    <property type="entry name" value="Znf_CCHC"/>
</dbReference>
<dbReference type="GO" id="GO:0008270">
    <property type="term" value="F:zinc ion binding"/>
    <property type="evidence" value="ECO:0007669"/>
    <property type="project" value="InterPro"/>
</dbReference>
<feature type="compositionally biased region" description="Polar residues" evidence="2">
    <location>
        <begin position="1"/>
        <end position="12"/>
    </location>
</feature>
<protein>
    <recommendedName>
        <fullName evidence="3">CCHC-type domain-containing protein</fullName>
    </recommendedName>
</protein>
<feature type="coiled-coil region" evidence="1">
    <location>
        <begin position="112"/>
        <end position="168"/>
    </location>
</feature>
<gene>
    <name evidence="4" type="ORF">M422DRAFT_253194</name>
</gene>
<accession>A0A0C9VYP8</accession>
<dbReference type="OrthoDB" id="4230923at2759"/>
<dbReference type="Proteomes" id="UP000054279">
    <property type="component" value="Unassembled WGS sequence"/>
</dbReference>
<feature type="compositionally biased region" description="Polar residues" evidence="2">
    <location>
        <begin position="575"/>
        <end position="584"/>
    </location>
</feature>
<feature type="compositionally biased region" description="Basic and acidic residues" evidence="2">
    <location>
        <begin position="25"/>
        <end position="43"/>
    </location>
</feature>
<evidence type="ECO:0000256" key="2">
    <source>
        <dbReference type="SAM" id="MobiDB-lite"/>
    </source>
</evidence>
<evidence type="ECO:0000259" key="3">
    <source>
        <dbReference type="SMART" id="SM00343"/>
    </source>
</evidence>
<feature type="region of interest" description="Disordered" evidence="2">
    <location>
        <begin position="1"/>
        <end position="43"/>
    </location>
</feature>
<sequence>MHKRQPQTQAGTAQRAPTPGTVQRATDREVSADPAKRSERDELLAKTGSSIKGIEAAKRYLERNFMTVVGEPYTTRSLSLVLLHMTQVKGIGKDAIDGMRAVALILEDMEVSEEMRQREERMRDVLERIENRCAAVVDEMGLTMGQIIAEMEDKLKEVKAGVRGLQRLIAPVPGSYAEVVSRHGGTVHSQVTQFKALTPRHAALLAKEDAKAKQVLIDALDDSEALHNLSEEELVLKANLATESMETENREGVKVIGAKKLRNGGIVLEMTTRAGADKIKSAKAKEDFTNNFGTDIQIKNRNHSVLVEHVPVSFQPDIQVELRKVEDVNRLEDYSLVSARWIKPPQRRTPGQRVAHLIVNAGSAVVANAIIRNGIIIAGKRVYGRKLVQEPRQCFKCQGIGVAHITANCPQQEDTCGRCAGNHKTSECSETDPKLFKCANCNVMGHSAGDRSCPKFKEKQSRYLANNEANRYRFYPMGDDSTTWEPVEDEEAEESGTQGGEIIRSEDGDEEDRGPADVENEIEGDGNVNEPELGWYDEVEREMEKSRKKKAAKAPDGTQTSLLPWAMSQPKKNQRTQSNTQRNE</sequence>
<proteinExistence type="predicted"/>
<organism evidence="4 5">
    <name type="scientific">Sphaerobolus stellatus (strain SS14)</name>
    <dbReference type="NCBI Taxonomy" id="990650"/>
    <lineage>
        <taxon>Eukaryota</taxon>
        <taxon>Fungi</taxon>
        <taxon>Dikarya</taxon>
        <taxon>Basidiomycota</taxon>
        <taxon>Agaricomycotina</taxon>
        <taxon>Agaricomycetes</taxon>
        <taxon>Phallomycetidae</taxon>
        <taxon>Geastrales</taxon>
        <taxon>Sphaerobolaceae</taxon>
        <taxon>Sphaerobolus</taxon>
    </lineage>
</organism>
<dbReference type="SMART" id="SM00343">
    <property type="entry name" value="ZnF_C2HC"/>
    <property type="match status" value="2"/>
</dbReference>
<reference evidence="4 5" key="1">
    <citation type="submission" date="2014-06" db="EMBL/GenBank/DDBJ databases">
        <title>Evolutionary Origins and Diversification of the Mycorrhizal Mutualists.</title>
        <authorList>
            <consortium name="DOE Joint Genome Institute"/>
            <consortium name="Mycorrhizal Genomics Consortium"/>
            <person name="Kohler A."/>
            <person name="Kuo A."/>
            <person name="Nagy L.G."/>
            <person name="Floudas D."/>
            <person name="Copeland A."/>
            <person name="Barry K.W."/>
            <person name="Cichocki N."/>
            <person name="Veneault-Fourrey C."/>
            <person name="LaButti K."/>
            <person name="Lindquist E.A."/>
            <person name="Lipzen A."/>
            <person name="Lundell T."/>
            <person name="Morin E."/>
            <person name="Murat C."/>
            <person name="Riley R."/>
            <person name="Ohm R."/>
            <person name="Sun H."/>
            <person name="Tunlid A."/>
            <person name="Henrissat B."/>
            <person name="Grigoriev I.V."/>
            <person name="Hibbett D.S."/>
            <person name="Martin F."/>
        </authorList>
    </citation>
    <scope>NUCLEOTIDE SEQUENCE [LARGE SCALE GENOMIC DNA]</scope>
    <source>
        <strain evidence="4 5">SS14</strain>
    </source>
</reference>
<dbReference type="HOGENOM" id="CLU_467057_0_0_1"/>
<feature type="domain" description="CCHC-type" evidence="3">
    <location>
        <begin position="393"/>
        <end position="411"/>
    </location>
</feature>
<evidence type="ECO:0000313" key="4">
    <source>
        <dbReference type="EMBL" id="KIJ43611.1"/>
    </source>
</evidence>
<feature type="region of interest" description="Disordered" evidence="2">
    <location>
        <begin position="474"/>
        <end position="584"/>
    </location>
</feature>
<keyword evidence="1" id="KW-0175">Coiled coil</keyword>
<feature type="domain" description="CCHC-type" evidence="3">
    <location>
        <begin position="437"/>
        <end position="455"/>
    </location>
</feature>